<sequence>MAAALSFCPVVEERWQECAVLTPTADAFHVKRVEIPTLCAYLRASGGVFLENVQRSQRCVRRASGPLSWVSRSSCQHSLIASFPDSVAAQLHPSWRRYRVEARPAPWLVGAHAGRLMDVVPVGLAGSRPPGRGTSRRTFSRFTWNFAVLLPCRVQRGGVLGRRIATLRHVKHVGRCAVAASAVPAEEPAHHRSDTNGSCGGECDCLVLQRRSVVGGTPATMADRV</sequence>
<accession>A0A2H1L5C3</accession>
<evidence type="ECO:0000313" key="1">
    <source>
        <dbReference type="EMBL" id="SMY11935.1"/>
    </source>
</evidence>
<dbReference type="EMBL" id="FXZM01000006">
    <property type="protein sequence ID" value="SMY11935.1"/>
    <property type="molecule type" value="Genomic_DNA"/>
</dbReference>
<keyword evidence="2" id="KW-1185">Reference proteome</keyword>
<dbReference type="Proteomes" id="UP000234462">
    <property type="component" value="Unassembled WGS sequence"/>
</dbReference>
<protein>
    <submittedName>
        <fullName evidence="1">Uncharacterized protein</fullName>
    </submittedName>
</protein>
<proteinExistence type="predicted"/>
<name>A0A2H1L5C3_9MICO</name>
<evidence type="ECO:0000313" key="2">
    <source>
        <dbReference type="Proteomes" id="UP000234462"/>
    </source>
</evidence>
<gene>
    <name evidence="1" type="ORF">BJEO58_01529</name>
</gene>
<dbReference type="AlphaFoldDB" id="A0A2H1L5C3"/>
<reference evidence="2" key="1">
    <citation type="submission" date="2017-03" db="EMBL/GenBank/DDBJ databases">
        <authorList>
            <person name="Monnet C."/>
        </authorList>
    </citation>
    <scope>NUCLEOTIDE SEQUENCE [LARGE SCALE GENOMIC DNA]</scope>
    <source>
        <strain evidence="2">SJ5-8</strain>
    </source>
</reference>
<organism evidence="1 2">
    <name type="scientific">Brevibacterium jeotgali</name>
    <dbReference type="NCBI Taxonomy" id="1262550"/>
    <lineage>
        <taxon>Bacteria</taxon>
        <taxon>Bacillati</taxon>
        <taxon>Actinomycetota</taxon>
        <taxon>Actinomycetes</taxon>
        <taxon>Micrococcales</taxon>
        <taxon>Brevibacteriaceae</taxon>
        <taxon>Brevibacterium</taxon>
    </lineage>
</organism>